<keyword evidence="2" id="KW-1003">Cell membrane</keyword>
<dbReference type="CDD" id="cd14066">
    <property type="entry name" value="STKc_IRAK"/>
    <property type="match status" value="1"/>
</dbReference>
<dbReference type="GO" id="GO:0004674">
    <property type="term" value="F:protein serine/threonine kinase activity"/>
    <property type="evidence" value="ECO:0007669"/>
    <property type="project" value="UniProtKB-KW"/>
</dbReference>
<evidence type="ECO:0000259" key="22">
    <source>
        <dbReference type="PROSITE" id="PS50927"/>
    </source>
</evidence>
<gene>
    <name evidence="23" type="ORF">ILEXP_LOCUS3027</name>
</gene>
<dbReference type="InterPro" id="IPR024171">
    <property type="entry name" value="SRK-like_kinase"/>
</dbReference>
<comment type="catalytic activity">
    <reaction evidence="17 19">
        <text>L-threonyl-[protein] + ATP = O-phospho-L-threonyl-[protein] + ADP + H(+)</text>
        <dbReference type="Rhea" id="RHEA:46608"/>
        <dbReference type="Rhea" id="RHEA-COMP:11060"/>
        <dbReference type="Rhea" id="RHEA-COMP:11605"/>
        <dbReference type="ChEBI" id="CHEBI:15378"/>
        <dbReference type="ChEBI" id="CHEBI:30013"/>
        <dbReference type="ChEBI" id="CHEBI:30616"/>
        <dbReference type="ChEBI" id="CHEBI:61977"/>
        <dbReference type="ChEBI" id="CHEBI:456216"/>
        <dbReference type="EC" id="2.7.11.1"/>
    </reaction>
</comment>
<evidence type="ECO:0000256" key="7">
    <source>
        <dbReference type="ARBA" id="ARBA00022729"/>
    </source>
</evidence>
<dbReference type="SUPFAM" id="SSF51110">
    <property type="entry name" value="alpha-D-mannose-specific plant lectins"/>
    <property type="match status" value="1"/>
</dbReference>
<evidence type="ECO:0000256" key="17">
    <source>
        <dbReference type="ARBA" id="ARBA00047899"/>
    </source>
</evidence>
<dbReference type="EMBL" id="CAUOFW020000732">
    <property type="protein sequence ID" value="CAK9136056.1"/>
    <property type="molecule type" value="Genomic_DNA"/>
</dbReference>
<keyword evidence="15" id="KW-0675">Receptor</keyword>
<dbReference type="Pfam" id="PF01453">
    <property type="entry name" value="B_lectin"/>
    <property type="match status" value="1"/>
</dbReference>
<keyword evidence="14" id="KW-1015">Disulfide bond</keyword>
<reference evidence="23 24" key="1">
    <citation type="submission" date="2024-02" db="EMBL/GenBank/DDBJ databases">
        <authorList>
            <person name="Vignale AGUSTIN F."/>
            <person name="Sosa J E."/>
            <person name="Modenutti C."/>
        </authorList>
    </citation>
    <scope>NUCLEOTIDE SEQUENCE [LARGE SCALE GENOMIC DNA]</scope>
</reference>
<dbReference type="PROSITE" id="PS50927">
    <property type="entry name" value="BULB_LECTIN"/>
    <property type="match status" value="1"/>
</dbReference>
<dbReference type="PROSITE" id="PS50011">
    <property type="entry name" value="PROTEIN_KINASE_DOM"/>
    <property type="match status" value="1"/>
</dbReference>
<keyword evidence="13" id="KW-0472">Membrane</keyword>
<dbReference type="FunFam" id="2.90.10.10:FF:000009">
    <property type="entry name" value="Receptor-like serine/threonine-protein kinase SD1-8"/>
    <property type="match status" value="1"/>
</dbReference>
<protein>
    <recommendedName>
        <fullName evidence="19">Receptor-like serine/threonine-protein kinase</fullName>
        <ecNumber evidence="19">2.7.11.1</ecNumber>
    </recommendedName>
</protein>
<dbReference type="GO" id="GO:0030246">
    <property type="term" value="F:carbohydrate binding"/>
    <property type="evidence" value="ECO:0007669"/>
    <property type="project" value="UniProtKB-KW"/>
</dbReference>
<evidence type="ECO:0000256" key="10">
    <source>
        <dbReference type="ARBA" id="ARBA00022777"/>
    </source>
</evidence>
<evidence type="ECO:0000256" key="12">
    <source>
        <dbReference type="ARBA" id="ARBA00022989"/>
    </source>
</evidence>
<dbReference type="InterPro" id="IPR000719">
    <property type="entry name" value="Prot_kinase_dom"/>
</dbReference>
<comment type="caution">
    <text evidence="23">The sequence shown here is derived from an EMBL/GenBank/DDBJ whole genome shotgun (WGS) entry which is preliminary data.</text>
</comment>
<evidence type="ECO:0000256" key="9">
    <source>
        <dbReference type="ARBA" id="ARBA00022741"/>
    </source>
</evidence>
<accession>A0ABC8QTI2</accession>
<dbReference type="PANTHER" id="PTHR27002:SF1087">
    <property type="entry name" value="PROTEIN KINASE DOMAIN-CONTAINING PROTEIN"/>
    <property type="match status" value="1"/>
</dbReference>
<dbReference type="FunFam" id="3.30.200.20:FF:000330">
    <property type="entry name" value="G-type lectin S-receptor-like serine/threonine-protein kinase At4g03230"/>
    <property type="match status" value="1"/>
</dbReference>
<keyword evidence="6" id="KW-0812">Transmembrane</keyword>
<dbReference type="Gene3D" id="1.10.510.10">
    <property type="entry name" value="Transferase(Phosphotransferase) domain 1"/>
    <property type="match status" value="1"/>
</dbReference>
<evidence type="ECO:0000256" key="13">
    <source>
        <dbReference type="ARBA" id="ARBA00023136"/>
    </source>
</evidence>
<proteinExistence type="inferred from homology"/>
<evidence type="ECO:0000256" key="1">
    <source>
        <dbReference type="ARBA" id="ARBA00004251"/>
    </source>
</evidence>
<dbReference type="SMART" id="SM00220">
    <property type="entry name" value="S_TKc"/>
    <property type="match status" value="1"/>
</dbReference>
<dbReference type="EC" id="2.7.11.1" evidence="19"/>
<dbReference type="PROSITE" id="PS00108">
    <property type="entry name" value="PROTEIN_KINASE_ST"/>
    <property type="match status" value="1"/>
</dbReference>
<keyword evidence="7 20" id="KW-0732">Signal</keyword>
<keyword evidence="5 19" id="KW-0808">Transferase</keyword>
<evidence type="ECO:0000256" key="4">
    <source>
        <dbReference type="ARBA" id="ARBA00022553"/>
    </source>
</evidence>
<feature type="domain" description="Bulb-type lectin" evidence="22">
    <location>
        <begin position="25"/>
        <end position="145"/>
    </location>
</feature>
<keyword evidence="10 19" id="KW-0418">Kinase</keyword>
<dbReference type="SUPFAM" id="SSF56112">
    <property type="entry name" value="Protein kinase-like (PK-like)"/>
    <property type="match status" value="1"/>
</dbReference>
<evidence type="ECO:0000256" key="6">
    <source>
        <dbReference type="ARBA" id="ARBA00022692"/>
    </source>
</evidence>
<evidence type="ECO:0000313" key="24">
    <source>
        <dbReference type="Proteomes" id="UP001642360"/>
    </source>
</evidence>
<keyword evidence="9 19" id="KW-0547">Nucleotide-binding</keyword>
<dbReference type="InterPro" id="IPR011009">
    <property type="entry name" value="Kinase-like_dom_sf"/>
</dbReference>
<feature type="domain" description="Protein kinase" evidence="21">
    <location>
        <begin position="477"/>
        <end position="755"/>
    </location>
</feature>
<evidence type="ECO:0000256" key="15">
    <source>
        <dbReference type="ARBA" id="ARBA00023170"/>
    </source>
</evidence>
<dbReference type="InterPro" id="IPR003609">
    <property type="entry name" value="Pan_app"/>
</dbReference>
<evidence type="ECO:0000313" key="23">
    <source>
        <dbReference type="EMBL" id="CAK9136056.1"/>
    </source>
</evidence>
<comment type="similarity">
    <text evidence="19">Belongs to the protein kinase superfamily. Ser/Thr protein kinase family.</text>
</comment>
<dbReference type="InterPro" id="IPR036426">
    <property type="entry name" value="Bulb-type_lectin_dom_sf"/>
</dbReference>
<dbReference type="InterPro" id="IPR021820">
    <property type="entry name" value="S-locus_recpt_kinase_C"/>
</dbReference>
<evidence type="ECO:0000259" key="21">
    <source>
        <dbReference type="PROSITE" id="PS50011"/>
    </source>
</evidence>
<dbReference type="CDD" id="cd00028">
    <property type="entry name" value="B_lectin"/>
    <property type="match status" value="1"/>
</dbReference>
<dbReference type="GO" id="GO:0005886">
    <property type="term" value="C:plasma membrane"/>
    <property type="evidence" value="ECO:0007669"/>
    <property type="project" value="UniProtKB-SubCell"/>
</dbReference>
<dbReference type="Pfam" id="PF07714">
    <property type="entry name" value="PK_Tyr_Ser-Thr"/>
    <property type="match status" value="1"/>
</dbReference>
<evidence type="ECO:0000256" key="3">
    <source>
        <dbReference type="ARBA" id="ARBA00022527"/>
    </source>
</evidence>
<evidence type="ECO:0000256" key="8">
    <source>
        <dbReference type="ARBA" id="ARBA00022734"/>
    </source>
</evidence>
<comment type="subcellular location">
    <subcellularLocation>
        <location evidence="1">Cell membrane</location>
        <topology evidence="1">Single-pass type I membrane protein</topology>
    </subcellularLocation>
</comment>
<dbReference type="Gene3D" id="2.90.10.10">
    <property type="entry name" value="Bulb-type lectin domain"/>
    <property type="match status" value="1"/>
</dbReference>
<dbReference type="InterPro" id="IPR001480">
    <property type="entry name" value="Bulb-type_lectin_dom"/>
</dbReference>
<dbReference type="InterPro" id="IPR001245">
    <property type="entry name" value="Ser-Thr/Tyr_kinase_cat_dom"/>
</dbReference>
<dbReference type="Gene3D" id="3.30.200.20">
    <property type="entry name" value="Phosphorylase Kinase, domain 1"/>
    <property type="match status" value="1"/>
</dbReference>
<feature type="chain" id="PRO_5044872833" description="Receptor-like serine/threonine-protein kinase" evidence="20">
    <location>
        <begin position="23"/>
        <end position="794"/>
    </location>
</feature>
<evidence type="ECO:0000256" key="14">
    <source>
        <dbReference type="ARBA" id="ARBA00023157"/>
    </source>
</evidence>
<keyword evidence="24" id="KW-1185">Reference proteome</keyword>
<evidence type="ECO:0000256" key="16">
    <source>
        <dbReference type="ARBA" id="ARBA00023180"/>
    </source>
</evidence>
<keyword evidence="16" id="KW-0325">Glycoprotein</keyword>
<dbReference type="GO" id="GO:0005524">
    <property type="term" value="F:ATP binding"/>
    <property type="evidence" value="ECO:0007669"/>
    <property type="project" value="UniProtKB-KW"/>
</dbReference>
<organism evidence="23 24">
    <name type="scientific">Ilex paraguariensis</name>
    <name type="common">yerba mate</name>
    <dbReference type="NCBI Taxonomy" id="185542"/>
    <lineage>
        <taxon>Eukaryota</taxon>
        <taxon>Viridiplantae</taxon>
        <taxon>Streptophyta</taxon>
        <taxon>Embryophyta</taxon>
        <taxon>Tracheophyta</taxon>
        <taxon>Spermatophyta</taxon>
        <taxon>Magnoliopsida</taxon>
        <taxon>eudicotyledons</taxon>
        <taxon>Gunneridae</taxon>
        <taxon>Pentapetalae</taxon>
        <taxon>asterids</taxon>
        <taxon>campanulids</taxon>
        <taxon>Aquifoliales</taxon>
        <taxon>Aquifoliaceae</taxon>
        <taxon>Ilex</taxon>
    </lineage>
</organism>
<evidence type="ECO:0000256" key="18">
    <source>
        <dbReference type="ARBA" id="ARBA00048679"/>
    </source>
</evidence>
<dbReference type="InterPro" id="IPR008271">
    <property type="entry name" value="Ser/Thr_kinase_AS"/>
</dbReference>
<sequence length="794" mass="89763">MNNKESLVIFSLFLPFLAFVVASSDDTLQQGAILTSSSYLVSAKKVFTLGFFSPPYSKENYLGIWYTNDSQSHPVWVGNRNTPIHNNSGVLAIDNTGNMIITHNGGDTIELYTTQTRDNKTATLLDSGNFVVREVNSNGTTGHVLWQSFDYPTDTLLPGMKLGVSHRTGRNWSLTSWLAEGVPAPGAFTLDWDSRRGRLIVRRRGVIYWTSGVLKDKAFEFIGKSDPRNVVYDYINVTSEEEEYFSYSLIKDSRCTPEGRKAISGWMLDYNGQINDQDRPPIARVDLCYGYKTRGSGGVYEGCELWEQPTCRNSNQKFDLRSGDFGNIDEESSFYDGNSSLGFSDCRANCWNNCDCVGFRNDGDTGCLYWRGRLKFYQDNSDVSRAQYVLISESSNKRWERYKWVVTGVVSASFVLLLGLFCYLRRKFKQGQERDLFDLMTLEGQMNTDELENDGNKGGHDLKVFSFACITAATNSFSSENKLGEGGFGPVYKGKLPEGREIAVKRLSQRSGQGLVEFKNELILISKLQHKNLVKLLGCCVHGAERILIYEYMPNRSLDFFLFDQTKREQLTWERRFHIIEGIAQGLLYLHKYSRLKVIHRDLKSSNILLDEDMSPKISDFGMARIFEHNVSEANTNRVVGTYGYMAPEYAMEGFFSIKSDVYSFGVLMLEILSGRKNSSFYHVDRPFNLVGYVWELWKKDAALELMDPILSGSCIEQQLLRCIQIGLLCVEDRALDRPTMSDVISMSTNDSMTLPTPTKPAFVTSSGVDESDSGRQPEIYSVNGISITAMHAR</sequence>
<keyword evidence="3 19" id="KW-0723">Serine/threonine-protein kinase</keyword>
<dbReference type="FunFam" id="1.10.510.10:FF:000060">
    <property type="entry name" value="G-type lectin S-receptor-like serine/threonine-protein kinase"/>
    <property type="match status" value="1"/>
</dbReference>
<comment type="catalytic activity">
    <reaction evidence="18 19">
        <text>L-seryl-[protein] + ATP = O-phospho-L-seryl-[protein] + ADP + H(+)</text>
        <dbReference type="Rhea" id="RHEA:17989"/>
        <dbReference type="Rhea" id="RHEA-COMP:9863"/>
        <dbReference type="Rhea" id="RHEA-COMP:11604"/>
        <dbReference type="ChEBI" id="CHEBI:15378"/>
        <dbReference type="ChEBI" id="CHEBI:29999"/>
        <dbReference type="ChEBI" id="CHEBI:30616"/>
        <dbReference type="ChEBI" id="CHEBI:83421"/>
        <dbReference type="ChEBI" id="CHEBI:456216"/>
        <dbReference type="EC" id="2.7.11.1"/>
    </reaction>
</comment>
<name>A0ABC8QTI2_9AQUA</name>
<dbReference type="PIRSF" id="PIRSF000641">
    <property type="entry name" value="SRK"/>
    <property type="match status" value="1"/>
</dbReference>
<dbReference type="Pfam" id="PF11883">
    <property type="entry name" value="DUF3403"/>
    <property type="match status" value="1"/>
</dbReference>
<dbReference type="AlphaFoldDB" id="A0ABC8QTI2"/>
<keyword evidence="4" id="KW-0597">Phosphoprotein</keyword>
<dbReference type="Pfam" id="PF08276">
    <property type="entry name" value="PAN_2"/>
    <property type="match status" value="1"/>
</dbReference>
<feature type="signal peptide" evidence="20">
    <location>
        <begin position="1"/>
        <end position="22"/>
    </location>
</feature>
<evidence type="ECO:0000256" key="5">
    <source>
        <dbReference type="ARBA" id="ARBA00022679"/>
    </source>
</evidence>
<keyword evidence="11 19" id="KW-0067">ATP-binding</keyword>
<evidence type="ECO:0000256" key="20">
    <source>
        <dbReference type="SAM" id="SignalP"/>
    </source>
</evidence>
<evidence type="ECO:0000256" key="2">
    <source>
        <dbReference type="ARBA" id="ARBA00022475"/>
    </source>
</evidence>
<dbReference type="SMART" id="SM00108">
    <property type="entry name" value="B_lectin"/>
    <property type="match status" value="1"/>
</dbReference>
<evidence type="ECO:0000256" key="19">
    <source>
        <dbReference type="PIRNR" id="PIRNR000641"/>
    </source>
</evidence>
<evidence type="ECO:0000256" key="11">
    <source>
        <dbReference type="ARBA" id="ARBA00022840"/>
    </source>
</evidence>
<keyword evidence="12" id="KW-1133">Transmembrane helix</keyword>
<dbReference type="PANTHER" id="PTHR27002">
    <property type="entry name" value="RECEPTOR-LIKE SERINE/THREONINE-PROTEIN KINASE SD1-8"/>
    <property type="match status" value="1"/>
</dbReference>
<dbReference type="Proteomes" id="UP001642360">
    <property type="component" value="Unassembled WGS sequence"/>
</dbReference>
<keyword evidence="8" id="KW-0430">Lectin</keyword>